<dbReference type="AlphaFoldDB" id="A0A9D2H171"/>
<proteinExistence type="predicted"/>
<keyword evidence="1" id="KW-0732">Signal</keyword>
<dbReference type="EMBL" id="DXAV01000083">
    <property type="protein sequence ID" value="HIZ92470.1"/>
    <property type="molecule type" value="Genomic_DNA"/>
</dbReference>
<dbReference type="InterPro" id="IPR025401">
    <property type="entry name" value="DUF4374"/>
</dbReference>
<evidence type="ECO:0000313" key="2">
    <source>
        <dbReference type="EMBL" id="HIZ92470.1"/>
    </source>
</evidence>
<name>A0A9D2H171_9BACE</name>
<gene>
    <name evidence="2" type="ORF">H9807_10210</name>
</gene>
<accession>A0A9D2H171</accession>
<protein>
    <submittedName>
        <fullName evidence="2">DUF4374 domain-containing protein</fullName>
    </submittedName>
</protein>
<feature type="chain" id="PRO_5039611889" evidence="1">
    <location>
        <begin position="23"/>
        <end position="486"/>
    </location>
</feature>
<feature type="signal peptide" evidence="1">
    <location>
        <begin position="1"/>
        <end position="22"/>
    </location>
</feature>
<reference evidence="2" key="2">
    <citation type="submission" date="2021-04" db="EMBL/GenBank/DDBJ databases">
        <authorList>
            <person name="Gilroy R."/>
        </authorList>
    </citation>
    <scope>NUCLEOTIDE SEQUENCE</scope>
    <source>
        <strain evidence="2">CHK118-2852</strain>
    </source>
</reference>
<sequence length="486" mass="52381">MKTNQMTWALAAALTTSSLFIACDESSELLPDNPDTPQQGETISRYVVAAQSGGSSSTAMYLATSETLDEGTLTTVGNGLETESGSNLIFYRDAYLFNFQYNDGGQGTAFAYALNAQTGKVEEVRRYTFNRTTTYGTWGDNVITASTNTGSEEHVTNEAGEALYAKYLQFNYLSVIDASTRTGSRLAENFLGNGESVSFAGFVEANDKLYTSVVPMGMSHYGVVKYAEMVSDPKLVTDHTGGSGSGSYTPGQIPATQYPDSAYVAIYSGDSFDETPVIARTGKIGFASGRMRSQYYQTIWAADNGDLYVFSPGFGRTAKAESTVEAEDGTHTLYKVEGKLPSGVVRIKAGETEFDDSYYVNLEEQGNGNPMFRCWHITEDYFLLQMYSKGVEDMIASSTKAERSELAIFQGSTQELTVLTTGMPDKSLISSFGTPYSDGGYAYIPVVTTDGAQPAIYKIDPKAATATKGITIEANSVTALGKLSAF</sequence>
<evidence type="ECO:0000313" key="3">
    <source>
        <dbReference type="Proteomes" id="UP000824108"/>
    </source>
</evidence>
<organism evidence="2 3">
    <name type="scientific">Candidatus Bacteroides merdavium</name>
    <dbReference type="NCBI Taxonomy" id="2838472"/>
    <lineage>
        <taxon>Bacteria</taxon>
        <taxon>Pseudomonadati</taxon>
        <taxon>Bacteroidota</taxon>
        <taxon>Bacteroidia</taxon>
        <taxon>Bacteroidales</taxon>
        <taxon>Bacteroidaceae</taxon>
        <taxon>Bacteroides</taxon>
    </lineage>
</organism>
<dbReference type="Proteomes" id="UP000824108">
    <property type="component" value="Unassembled WGS sequence"/>
</dbReference>
<reference evidence="2" key="1">
    <citation type="journal article" date="2021" name="PeerJ">
        <title>Extensive microbial diversity within the chicken gut microbiome revealed by metagenomics and culture.</title>
        <authorList>
            <person name="Gilroy R."/>
            <person name="Ravi A."/>
            <person name="Getino M."/>
            <person name="Pursley I."/>
            <person name="Horton D.L."/>
            <person name="Alikhan N.F."/>
            <person name="Baker D."/>
            <person name="Gharbi K."/>
            <person name="Hall N."/>
            <person name="Watson M."/>
            <person name="Adriaenssens E.M."/>
            <person name="Foster-Nyarko E."/>
            <person name="Jarju S."/>
            <person name="Secka A."/>
            <person name="Antonio M."/>
            <person name="Oren A."/>
            <person name="Chaudhuri R.R."/>
            <person name="La Ragione R."/>
            <person name="Hildebrand F."/>
            <person name="Pallen M.J."/>
        </authorList>
    </citation>
    <scope>NUCLEOTIDE SEQUENCE</scope>
    <source>
        <strain evidence="2">CHK118-2852</strain>
    </source>
</reference>
<dbReference type="Pfam" id="PF14298">
    <property type="entry name" value="DUF4374"/>
    <property type="match status" value="1"/>
</dbReference>
<evidence type="ECO:0000256" key="1">
    <source>
        <dbReference type="SAM" id="SignalP"/>
    </source>
</evidence>
<comment type="caution">
    <text evidence="2">The sequence shown here is derived from an EMBL/GenBank/DDBJ whole genome shotgun (WGS) entry which is preliminary data.</text>
</comment>
<dbReference type="PROSITE" id="PS51257">
    <property type="entry name" value="PROKAR_LIPOPROTEIN"/>
    <property type="match status" value="1"/>
</dbReference>